<keyword evidence="3" id="KW-1185">Reference proteome</keyword>
<dbReference type="RefSeq" id="WP_144072688.1">
    <property type="nucleotide sequence ID" value="NZ_CP076128.1"/>
</dbReference>
<evidence type="ECO:0000256" key="1">
    <source>
        <dbReference type="SAM" id="SignalP"/>
    </source>
</evidence>
<accession>A0ABX8GZD6</accession>
<sequence length="268" mass="31015">MGKNWNFLLLSNLFLVLPFLVPAQTLEFEVEVGEIATVDIDRNGKIYVVDHQGNVAQWVNTTKEKWYSPQAAAEVQIDAWAMLNTVLFSPDWQAIRILGLQLTVQSEYIFSPELIEYASVATNATDGGIWLYDQPAFRMKKYYPSTESLSINVELERLINGNDWNPIWMKEFQNNLYVLDEIKGVYTFDLLGNILSMPYDVKGATLIGLTAKEMYWLENGKEIHFKELYGVKTRFLELPITNVEAILFNDSQNRLYCFKNKKMYAYQL</sequence>
<feature type="chain" id="PRO_5045148178" description="WG repeat-containing protein" evidence="1">
    <location>
        <begin position="24"/>
        <end position="268"/>
    </location>
</feature>
<evidence type="ECO:0000313" key="3">
    <source>
        <dbReference type="Proteomes" id="UP000682802"/>
    </source>
</evidence>
<evidence type="ECO:0000313" key="2">
    <source>
        <dbReference type="EMBL" id="QWG08779.1"/>
    </source>
</evidence>
<name>A0ABX8GZD6_9BACT</name>
<organism evidence="2 3">
    <name type="scientific">Flammeovirga kamogawensis</name>
    <dbReference type="NCBI Taxonomy" id="373891"/>
    <lineage>
        <taxon>Bacteria</taxon>
        <taxon>Pseudomonadati</taxon>
        <taxon>Bacteroidota</taxon>
        <taxon>Cytophagia</taxon>
        <taxon>Cytophagales</taxon>
        <taxon>Flammeovirgaceae</taxon>
        <taxon>Flammeovirga</taxon>
    </lineage>
</organism>
<protein>
    <recommendedName>
        <fullName evidence="4">WG repeat-containing protein</fullName>
    </recommendedName>
</protein>
<reference evidence="2 3" key="1">
    <citation type="submission" date="2021-05" db="EMBL/GenBank/DDBJ databases">
        <title>Comparative genomic studies on the polysaccharide-degrading batcterial strains of the Flammeovirga genus.</title>
        <authorList>
            <person name="Zewei F."/>
            <person name="Zheng Z."/>
            <person name="Yu L."/>
            <person name="Ruyue G."/>
            <person name="Yanhong M."/>
            <person name="Yuanyuan C."/>
            <person name="Jingyan G."/>
            <person name="Wenjun H."/>
        </authorList>
    </citation>
    <scope>NUCLEOTIDE SEQUENCE [LARGE SCALE GENOMIC DNA]</scope>
    <source>
        <strain evidence="2 3">YS10</strain>
    </source>
</reference>
<dbReference type="Proteomes" id="UP000682802">
    <property type="component" value="Chromosome 1"/>
</dbReference>
<keyword evidence="1" id="KW-0732">Signal</keyword>
<gene>
    <name evidence="2" type="ORF">KM029_07510</name>
</gene>
<dbReference type="EMBL" id="CP076128">
    <property type="protein sequence ID" value="QWG08779.1"/>
    <property type="molecule type" value="Genomic_DNA"/>
</dbReference>
<evidence type="ECO:0008006" key="4">
    <source>
        <dbReference type="Google" id="ProtNLM"/>
    </source>
</evidence>
<feature type="signal peptide" evidence="1">
    <location>
        <begin position="1"/>
        <end position="23"/>
    </location>
</feature>
<proteinExistence type="predicted"/>